<reference evidence="1 2" key="1">
    <citation type="journal article" date="2021" name="Appl. Environ. Microbiol.">
        <title>Genetic linkage and physical mapping for an oyster mushroom Pleurotus cornucopiae and QTL analysis for the trait cap color.</title>
        <authorList>
            <person name="Zhang Y."/>
            <person name="Gao W."/>
            <person name="Sonnenberg A."/>
            <person name="Chen Q."/>
            <person name="Zhang J."/>
            <person name="Huang C."/>
        </authorList>
    </citation>
    <scope>NUCLEOTIDE SEQUENCE [LARGE SCALE GENOMIC DNA]</scope>
    <source>
        <strain evidence="1">CCMSSC00406</strain>
    </source>
</reference>
<organism evidence="1 2">
    <name type="scientific">Pleurotus cornucopiae</name>
    <name type="common">Cornucopia mushroom</name>
    <dbReference type="NCBI Taxonomy" id="5321"/>
    <lineage>
        <taxon>Eukaryota</taxon>
        <taxon>Fungi</taxon>
        <taxon>Dikarya</taxon>
        <taxon>Basidiomycota</taxon>
        <taxon>Agaricomycotina</taxon>
        <taxon>Agaricomycetes</taxon>
        <taxon>Agaricomycetidae</taxon>
        <taxon>Agaricales</taxon>
        <taxon>Pleurotineae</taxon>
        <taxon>Pleurotaceae</taxon>
        <taxon>Pleurotus</taxon>
    </lineage>
</organism>
<protein>
    <submittedName>
        <fullName evidence="1">Uncharacterized protein</fullName>
    </submittedName>
</protein>
<keyword evidence="2" id="KW-1185">Reference proteome</keyword>
<dbReference type="Proteomes" id="UP000824881">
    <property type="component" value="Unassembled WGS sequence"/>
</dbReference>
<evidence type="ECO:0000313" key="1">
    <source>
        <dbReference type="EMBL" id="KAG9224842.1"/>
    </source>
</evidence>
<comment type="caution">
    <text evidence="1">The sequence shown here is derived from an EMBL/GenBank/DDBJ whole genome shotgun (WGS) entry which is preliminary data.</text>
</comment>
<proteinExistence type="predicted"/>
<gene>
    <name evidence="1" type="ORF">CCMSSC00406_0002007</name>
</gene>
<accession>A0ACB7J2Q5</accession>
<dbReference type="EMBL" id="WQMT02000003">
    <property type="protein sequence ID" value="KAG9224842.1"/>
    <property type="molecule type" value="Genomic_DNA"/>
</dbReference>
<evidence type="ECO:0000313" key="2">
    <source>
        <dbReference type="Proteomes" id="UP000824881"/>
    </source>
</evidence>
<sequence length="1003" mass="108441">MAASAKVSIFVSGATGYIGGAVLTKLLEHPKANDFHITALVRSTEKAEKLKSVGVTPVIGSLDDTDLVHKLSLDSDIVISMANADHAPSVQAMLSGQKERFEKTGERPILIHTSGTGVLSDNAEGLYRTETIWNDADPAQIATIAPTQPHRNVDLLIVDADKEGYVRTYIILPSTIYGLARGLLVDIGVSNNRSIQIPAIIEASLDRKQGGMVGQGKNLWPNVHIDEQADLYILLLDAALSKPETGHGVNGYYFGESGEHSLYDVGKAVAEALVDLGIGSPEPTTFTKAEIDKYFGGSAYLGSNSRARANHSRAVGWSPKKSTTDMLASIRAEVEEALKRAKKLVSDFQITALVRSPEKAEKLRSLGITPAIGSLDDSDLLHNLCSESDVVLAMADSDHYSSVKAMLDGQKERFETTGKQGIFINTSGTGVLADNAAGMYQYDTIWNDANPAQMATLAPTQMHRDVDLMIVEADKEGYVKTYIVLPSTIYGIAQGRLVDLGIANNRSRQIPAIIRASLDRKQGGMVGLGKNMWPNVNIEEQADFFIILLDAALDKLDTLGHGTDGYYFGESGEHSLYDVGKAVAEALVDLGIGQSREPTTFTKDEIDKYFGGNDYLGSNSRCRADHARSLGWNPKKSTADLLSSIRAEVEEEIKASAEVLVAMPANTEINIFVTGATGYIGGAVLLRLLRHPRISDFKITALVRSPDKAEKLKSLGVTPVVGSLDDSELLKKLCSESDVVMSMADADHFASVQAMLSGLKTKFEATGTPPILIHTSGTGVLMDNAGGMYQYDTVWNDADPEQMATLPPTQIHRDVDLVVVGADEEGYVKSYIVLPSTIWGIAQGRLVDLGISNNQSMLIPGLVRPSLDRKQGGMVGLGKNLWPNVNIEEQGDFFIILLDAVLTKQDTGHGTNGYYFGESGEHSLYDVGKAIAEALVDLGIGQSREPTTFTKEEIDKYFRGRTPIGSNSRCRANHSRSLGWNPQKSTADMLASIRAEVEYMLKV</sequence>
<name>A0ACB7J2Q5_PLECO</name>